<feature type="region of interest" description="Disordered" evidence="16">
    <location>
        <begin position="1023"/>
        <end position="1081"/>
    </location>
</feature>
<comment type="similarity">
    <text evidence="3">Belongs to the protein kinase superfamily. TKL Ser/Thr protein kinase family. ROCO subfamily.</text>
</comment>
<dbReference type="GO" id="GO:0016887">
    <property type="term" value="F:ATP hydrolysis activity"/>
    <property type="evidence" value="ECO:0000318"/>
    <property type="project" value="GO_Central"/>
</dbReference>
<dbReference type="SUPFAM" id="SSF56112">
    <property type="entry name" value="Protein kinase-like (PK-like)"/>
    <property type="match status" value="1"/>
</dbReference>
<evidence type="ECO:0000256" key="6">
    <source>
        <dbReference type="ARBA" id="ARBA00022801"/>
    </source>
</evidence>
<comment type="similarity">
    <text evidence="2">Belongs to the SNF2/RAD54 helicase family.</text>
</comment>
<accession>A0A8R1U7V1</accession>
<dbReference type="PROSITE" id="PS51192">
    <property type="entry name" value="HELICASE_ATP_BIND_1"/>
    <property type="match status" value="1"/>
</dbReference>
<dbReference type="GO" id="GO:0000785">
    <property type="term" value="C:chromatin"/>
    <property type="evidence" value="ECO:0000318"/>
    <property type="project" value="GO_Central"/>
</dbReference>
<dbReference type="Gene3D" id="1.10.510.10">
    <property type="entry name" value="Transferase(Phosphotransferase) domain 1"/>
    <property type="match status" value="1"/>
</dbReference>
<evidence type="ECO:0000256" key="16">
    <source>
        <dbReference type="SAM" id="MobiDB-lite"/>
    </source>
</evidence>
<sequence length="2326" mass="266081">MWDPDSGESNSSSGSGDEAVNEDSRDPFERTAAEESKDDETKDGEEDDGEHSSDGKGEADSDYEDDDKAASVKGSDDSEEEKDSEDEEESEESEESDDSGPKKKKARKVTRKIDDKTIKLLESENYLRRSGRQRTEVSETRSSSRRSTGARKRKIDSDESEEESSSDWSDQPKRKKAVAPPKPNKKTSTAKGKKGPSYTSGGRKRVDYRENSSDDEVNEEDVLEWKEEEPELEKSTISNGSISGGDTVEKVLKYRLGVASATGPSTTCYNVEEKGDPNEGGEKNERQFLVKWQGWSHLHNTWESEASLAVAGAKGEKKIANYIKKLREVEEWRRSADKEYIEYYECEQGMADELLDEYKKVERVVAHQVSRDKKDDGEEHTEYLIKWTGLPYSECTWEDKRLIPRGMIEDYEERIENAKLPSRSAHVLKRRPKFVKLEEMPEYLGRGGKQKLRDYQLEGLNWMLAAWCKNNSSILADEMGLGKTIQSTSFLSSLSSIHDLHGPFLVVVPLSTMAAWQKELCQWAPGLNVVTYMGDMSSREFIRQYEWYAAGGKKMKINVVLTTYEILIKDKSFLGGVEWAALVVDEAHRLKNDDSLLYKCLSNFRTDHRLLITGTPLQNSMKELWALLHFIMPEEFPSWEDFDRAHAEVDHKGISSLHKKLEPYLLRRVKKDVEKSLPPKLEQILRVDMTREQKQFYKWILTKNYKELSKGVKGSINGFVNLVMELKKCCNHASLVRQYDDPEHDPAGKLQQLLKSSGKLILLDKLLCRLRDTGHRVLIFSQMVMMLDILQEYLKLRRFTAQRLDGSMRADLRKQALDHFNAEGSTDFCFLLSTRAGGLGINLATADTVIIFDSDWNPQNDLQAMSRAHRIGQTKTVNIYRLVTRGSVEEEIVERAKRKLVLDHLVIQRMDTTGRTVLHKSDHKGGSSSLPFDKHDLNDILKFGAQELFKEADGEEQEPEVDIDKILQVAETRDADEAQETGNDLLNAFKYANFAIDEEKDVAMAGEREYEWDSIIPEDKIKKMEDEEREKELRELELGPRERKKVQETPSAAGKENRRESVADDSDESDSDSGGRKKKKKAFGDFSTSEIKRFVRCIRKFARPIERLDAIAQEAELEEHGTGELKRLVEAFLTGCDTAVKEYAENEEKLKDANETKETEDKKKADKGPTFKFANVVDVNVRQFTKTQNELEPLHLLLATAEAEGKFSNWKPNIKPRPQNGWDVPWTAVDDAAILKGIHKYGAGSWEAIKMDPSLGLADKIHLKDKVKKPQPKHVGQRAEYLLKLIGGVGGGAVKKEKKGTDGGLKERKRALEREKDRERKKKNREEKKKDGGEKDEKEKKEKKKEVVKVVKKDHHHNHHREKKEGGEKNIERDSRESGLESFLNTIIINMSTYGPALDDKEGKVFTECVSMMRPVHKYIKRLSSDDEKEKSKSVQRIGEHAREEMKKLKKRRPESNISKWYNYVWIFIAKFCSQEPMDLLIAYRTVESKNHKHKDKKDHKKDGKGMVEREGEKKKEKSDHHHHTPSSSSHRRERDNHHHHPSSSSRDRGDRGDRGERGDRDHSSSHHRPSSAASSHYQRSGESTDYRSPLKPPTSITPNGWRRLVPIRLVSHHNSQYVSYLSIQSTQCIRAKMKISLKSKEKSSKTKTCSSKEDNSGRMTPQKSGKFSDGFLGVFGKTKNQGDFLVRWNHSGPPPLGNFKAGSTVKALEFQKEVSIVTKRMTVKAPNMVKVEKMNKGKKEEPTLISAMYLEYIGDGKPKTSVAEQVCKAYNVDKMALEGRWFFGRCSPLDCTVWLCNRSYLTAGSFLVCQPSFLFPVTPYDWPRFMLVVRTIGGSIEWFHQGWLIDELNNAMGRRELEGFKRREKENDLMPTLPHDPPPVVAYIIIQRTKEGRYYIEDAEKSFYLLPDLLNHHCSNPITFNDGKQTITLKETRPPLPVLEDGKPVENDNSTYRCPPPPPLPVAIDDFSGADILPELVKIPNVRIANTQMRIGKKPLVTSIDEHSPTGEAKRAHFCLNGRWHQVSLRFFSKEFLVMEGVAEDLLYVDSKSRARNQALSELNRLKLNLNGFEYVAQIVAGDLNEKKLSAWLAYEFVPGMPLDALLEMRREDRDAIAMRQRYEIMGQARYTIAGGMRFLEQNGLCHRHLNSRNVIVMLESFAHLRVKITDYMVPYSFLNKANARHVNMVKLAEKTNAYLWWSPEAVSNERIFDIKADVWSFGCLCFEIMNDGALPYSFEKPPITKITALKTFFDNKQSMKLTEDAAEPFMNQVLTRCMNRDPKIRPSFKVLNQFFHDLLFNSKLDPRQVIEKAFSDGDAIITTELTTY</sequence>
<dbReference type="Pfam" id="PF23588">
    <property type="entry name" value="HTH_CHD1_Hrp3"/>
    <property type="match status" value="1"/>
</dbReference>
<gene>
    <name evidence="17" type="primary">WBGene00099215</name>
</gene>
<feature type="compositionally biased region" description="Acidic residues" evidence="16">
    <location>
        <begin position="77"/>
        <end position="98"/>
    </location>
</feature>
<dbReference type="SMART" id="SM00487">
    <property type="entry name" value="DEXDc"/>
    <property type="match status" value="1"/>
</dbReference>
<dbReference type="FunFam" id="3.40.50.10810:FF:000007">
    <property type="entry name" value="Chromodomain-helicase-DNA-binding protein 2 isoform 1"/>
    <property type="match status" value="1"/>
</dbReference>
<dbReference type="Gene3D" id="2.40.50.40">
    <property type="match status" value="2"/>
</dbReference>
<dbReference type="InterPro" id="IPR023780">
    <property type="entry name" value="Chromo_domain"/>
</dbReference>
<dbReference type="SMART" id="SM00298">
    <property type="entry name" value="CHROMO"/>
    <property type="match status" value="2"/>
</dbReference>
<evidence type="ECO:0000256" key="5">
    <source>
        <dbReference type="ARBA" id="ARBA00022741"/>
    </source>
</evidence>
<keyword evidence="9" id="KW-0238">DNA-binding</keyword>
<dbReference type="InterPro" id="IPR002464">
    <property type="entry name" value="DNA/RNA_helicase_DEAH_CS"/>
</dbReference>
<feature type="region of interest" description="Disordered" evidence="16">
    <location>
        <begin position="1935"/>
        <end position="1957"/>
    </location>
</feature>
<dbReference type="PANTHER" id="PTHR45623">
    <property type="entry name" value="CHROMODOMAIN-HELICASE-DNA-BINDING PROTEIN 3-RELATED-RELATED"/>
    <property type="match status" value="1"/>
</dbReference>
<feature type="compositionally biased region" description="Basic and acidic residues" evidence="16">
    <location>
        <begin position="1639"/>
        <end position="1657"/>
    </location>
</feature>
<feature type="region of interest" description="Disordered" evidence="16">
    <location>
        <begin position="1489"/>
        <end position="1601"/>
    </location>
</feature>
<feature type="region of interest" description="Disordered" evidence="16">
    <location>
        <begin position="1"/>
        <end position="241"/>
    </location>
</feature>
<dbReference type="SMART" id="SM00490">
    <property type="entry name" value="HELICc"/>
    <property type="match status" value="1"/>
</dbReference>
<dbReference type="GO" id="GO:0003682">
    <property type="term" value="F:chromatin binding"/>
    <property type="evidence" value="ECO:0000318"/>
    <property type="project" value="GO_Central"/>
</dbReference>
<dbReference type="InterPro" id="IPR000953">
    <property type="entry name" value="Chromo/chromo_shadow_dom"/>
</dbReference>
<dbReference type="InterPro" id="IPR016197">
    <property type="entry name" value="Chromo-like_dom_sf"/>
</dbReference>
<name>A0A2A6C9S4_PRIPA</name>
<feature type="region of interest" description="Disordered" evidence="16">
    <location>
        <begin position="1292"/>
        <end position="1376"/>
    </location>
</feature>
<dbReference type="Gene3D" id="1.10.10.60">
    <property type="entry name" value="Homeodomain-like"/>
    <property type="match status" value="1"/>
</dbReference>
<dbReference type="InterPro" id="IPR025260">
    <property type="entry name" value="CHD1-like_C"/>
</dbReference>
<evidence type="ECO:0000256" key="12">
    <source>
        <dbReference type="ARBA" id="ARBA00049360"/>
    </source>
</evidence>
<keyword evidence="8" id="KW-0805">Transcription regulation</keyword>
<dbReference type="FunFam" id="2.40.50.40:FF:000014">
    <property type="entry name" value="Chromodomain-helicase-DNA-binding protein 2 isoform 1"/>
    <property type="match status" value="1"/>
</dbReference>
<dbReference type="FunFam" id="3.40.50.300:FF:000130">
    <property type="entry name" value="Chromodomain-helicase-DNA-binding protein 2 isoform 1"/>
    <property type="match status" value="1"/>
</dbReference>
<evidence type="ECO:0000256" key="15">
    <source>
        <dbReference type="SAM" id="Coils"/>
    </source>
</evidence>
<dbReference type="GO" id="GO:0005524">
    <property type="term" value="F:ATP binding"/>
    <property type="evidence" value="ECO:0007669"/>
    <property type="project" value="UniProtKB-KW"/>
</dbReference>
<evidence type="ECO:0000256" key="2">
    <source>
        <dbReference type="ARBA" id="ARBA00007025"/>
    </source>
</evidence>
<dbReference type="InterPro" id="IPR014001">
    <property type="entry name" value="Helicase_ATP-bd"/>
</dbReference>
<dbReference type="PANTHER" id="PTHR45623:SF14">
    <property type="entry name" value="CHROMODOMAIN-HELICASE-DNA-BINDING PROTEIN 1"/>
    <property type="match status" value="1"/>
</dbReference>
<dbReference type="Gene3D" id="3.40.50.300">
    <property type="entry name" value="P-loop containing nucleotide triphosphate hydrolases"/>
    <property type="match status" value="1"/>
</dbReference>
<dbReference type="InterPro" id="IPR027417">
    <property type="entry name" value="P-loop_NTPase"/>
</dbReference>
<feature type="compositionally biased region" description="Basic and acidic residues" evidence="16">
    <location>
        <begin position="22"/>
        <end position="35"/>
    </location>
</feature>
<evidence type="ECO:0000313" key="17">
    <source>
        <dbReference type="EnsemblMetazoa" id="PPA09661.1"/>
    </source>
</evidence>
<feature type="region of interest" description="Disordered" evidence="16">
    <location>
        <begin position="1424"/>
        <end position="1454"/>
    </location>
</feature>
<dbReference type="EnsemblMetazoa" id="PPA09661.1">
    <property type="protein sequence ID" value="PPA09661.1"/>
    <property type="gene ID" value="WBGene00099215"/>
</dbReference>
<dbReference type="Pfam" id="PF00385">
    <property type="entry name" value="Chromo"/>
    <property type="match status" value="2"/>
</dbReference>
<feature type="compositionally biased region" description="Acidic residues" evidence="16">
    <location>
        <begin position="36"/>
        <end position="49"/>
    </location>
</feature>
<dbReference type="InterPro" id="IPR001245">
    <property type="entry name" value="Ser-Thr/Tyr_kinase_cat_dom"/>
</dbReference>
<feature type="compositionally biased region" description="Basic and acidic residues" evidence="16">
    <location>
        <begin position="1424"/>
        <end position="1447"/>
    </location>
</feature>
<feature type="region of interest" description="Disordered" evidence="16">
    <location>
        <begin position="1637"/>
        <end position="1666"/>
    </location>
</feature>
<dbReference type="Pfam" id="PF18375">
    <property type="entry name" value="CDH1_2_SANT_HL1"/>
    <property type="match status" value="1"/>
</dbReference>
<evidence type="ECO:0000313" key="18">
    <source>
        <dbReference type="Proteomes" id="UP000005239"/>
    </source>
</evidence>
<dbReference type="Pfam" id="PF00271">
    <property type="entry name" value="Helicase_C"/>
    <property type="match status" value="1"/>
</dbReference>
<dbReference type="GO" id="GO:0003677">
    <property type="term" value="F:DNA binding"/>
    <property type="evidence" value="ECO:0000318"/>
    <property type="project" value="GO_Central"/>
</dbReference>
<proteinExistence type="inferred from homology"/>
<feature type="compositionally biased region" description="Basic residues" evidence="16">
    <location>
        <begin position="1352"/>
        <end position="1362"/>
    </location>
</feature>
<dbReference type="SUPFAM" id="SSF54160">
    <property type="entry name" value="Chromo domain-like"/>
    <property type="match status" value="2"/>
</dbReference>
<evidence type="ECO:0000256" key="13">
    <source>
        <dbReference type="ARBA" id="ARBA00074667"/>
    </source>
</evidence>
<dbReference type="CDD" id="cd18666">
    <property type="entry name" value="CD1_tandem_CHD1-2_like"/>
    <property type="match status" value="1"/>
</dbReference>
<evidence type="ECO:0000256" key="9">
    <source>
        <dbReference type="ARBA" id="ARBA00023125"/>
    </source>
</evidence>
<evidence type="ECO:0000256" key="14">
    <source>
        <dbReference type="ARBA" id="ARBA00076717"/>
    </source>
</evidence>
<dbReference type="CDD" id="cd18793">
    <property type="entry name" value="SF2_C_SNF"/>
    <property type="match status" value="1"/>
</dbReference>
<dbReference type="Gene3D" id="6.10.140.1440">
    <property type="match status" value="1"/>
</dbReference>
<organism evidence="17 18">
    <name type="scientific">Pristionchus pacificus</name>
    <name type="common">Parasitic nematode worm</name>
    <dbReference type="NCBI Taxonomy" id="54126"/>
    <lineage>
        <taxon>Eukaryota</taxon>
        <taxon>Metazoa</taxon>
        <taxon>Ecdysozoa</taxon>
        <taxon>Nematoda</taxon>
        <taxon>Chromadorea</taxon>
        <taxon>Rhabditida</taxon>
        <taxon>Rhabditina</taxon>
        <taxon>Diplogasteromorpha</taxon>
        <taxon>Diplogasteroidea</taxon>
        <taxon>Neodiplogasteridae</taxon>
        <taxon>Pristionchus</taxon>
    </lineage>
</organism>
<evidence type="ECO:0000256" key="7">
    <source>
        <dbReference type="ARBA" id="ARBA00022840"/>
    </source>
</evidence>
<keyword evidence="10" id="KW-0804">Transcription</keyword>
<dbReference type="InterPro" id="IPR023779">
    <property type="entry name" value="Chromodomain_CS"/>
</dbReference>
<dbReference type="PROSITE" id="PS50013">
    <property type="entry name" value="CHROMO_2"/>
    <property type="match status" value="2"/>
</dbReference>
<dbReference type="GO" id="GO:0004672">
    <property type="term" value="F:protein kinase activity"/>
    <property type="evidence" value="ECO:0007669"/>
    <property type="project" value="InterPro"/>
</dbReference>
<dbReference type="GO" id="GO:0005634">
    <property type="term" value="C:nucleus"/>
    <property type="evidence" value="ECO:0000318"/>
    <property type="project" value="GO_Central"/>
</dbReference>
<dbReference type="InterPro" id="IPR056302">
    <property type="entry name" value="CHD1-2/Hrp3_HTH"/>
</dbReference>
<comment type="catalytic activity">
    <reaction evidence="12">
        <text>ATP + H2O = ADP + phosphate + H(+)</text>
        <dbReference type="Rhea" id="RHEA:13065"/>
        <dbReference type="ChEBI" id="CHEBI:15377"/>
        <dbReference type="ChEBI" id="CHEBI:15378"/>
        <dbReference type="ChEBI" id="CHEBI:30616"/>
        <dbReference type="ChEBI" id="CHEBI:43474"/>
        <dbReference type="ChEBI" id="CHEBI:456216"/>
    </reaction>
</comment>
<dbReference type="CDD" id="cd18659">
    <property type="entry name" value="CD2_tandem"/>
    <property type="match status" value="1"/>
</dbReference>
<keyword evidence="6" id="KW-0378">Hydrolase</keyword>
<feature type="compositionally biased region" description="Low complexity" evidence="16">
    <location>
        <begin position="7"/>
        <end position="16"/>
    </location>
</feature>
<dbReference type="Pfam" id="PF00176">
    <property type="entry name" value="SNF2-rel_dom"/>
    <property type="match status" value="1"/>
</dbReference>
<keyword evidence="5" id="KW-0547">Nucleotide-binding</keyword>
<dbReference type="InterPro" id="IPR040793">
    <property type="entry name" value="CDH1_2_SANT_HL1"/>
</dbReference>
<keyword evidence="4" id="KW-0677">Repeat</keyword>
<protein>
    <recommendedName>
        <fullName evidence="13">Chromodomain-helicase-DNA-binding protein 1</fullName>
    </recommendedName>
    <alternativeName>
        <fullName evidence="14">ATP-dependent helicase CHD1</fullName>
    </alternativeName>
</protein>
<dbReference type="PROSITE" id="PS00598">
    <property type="entry name" value="CHROMO_1"/>
    <property type="match status" value="2"/>
</dbReference>
<reference evidence="17" key="2">
    <citation type="submission" date="2022-06" db="UniProtKB">
        <authorList>
            <consortium name="EnsemblMetazoa"/>
        </authorList>
    </citation>
    <scope>IDENTIFICATION</scope>
    <source>
        <strain evidence="17">PS312</strain>
    </source>
</reference>
<keyword evidence="15" id="KW-0175">Coiled coil</keyword>
<feature type="compositionally biased region" description="Basic and acidic residues" evidence="16">
    <location>
        <begin position="1501"/>
        <end position="1520"/>
    </location>
</feature>
<dbReference type="Pfam" id="PF07714">
    <property type="entry name" value="PK_Tyr_Ser-Thr"/>
    <property type="match status" value="1"/>
</dbReference>
<dbReference type="InterPro" id="IPR000719">
    <property type="entry name" value="Prot_kinase_dom"/>
</dbReference>
<keyword evidence="7" id="KW-0067">ATP-binding</keyword>
<dbReference type="InterPro" id="IPR000330">
    <property type="entry name" value="SNF2_N"/>
</dbReference>
<feature type="compositionally biased region" description="Basic and acidic residues" evidence="16">
    <location>
        <begin position="1363"/>
        <end position="1376"/>
    </location>
</feature>
<dbReference type="PROSITE" id="PS00690">
    <property type="entry name" value="DEAH_ATP_HELICASE"/>
    <property type="match status" value="1"/>
</dbReference>
<dbReference type="GO" id="GO:0140658">
    <property type="term" value="F:ATP-dependent chromatin remodeler activity"/>
    <property type="evidence" value="ECO:0000318"/>
    <property type="project" value="GO_Central"/>
</dbReference>
<dbReference type="InterPro" id="IPR038718">
    <property type="entry name" value="SNF2-like_sf"/>
</dbReference>
<dbReference type="PROSITE" id="PS51194">
    <property type="entry name" value="HELICASE_CTER"/>
    <property type="match status" value="1"/>
</dbReference>
<evidence type="ECO:0000256" key="1">
    <source>
        <dbReference type="ARBA" id="ARBA00004123"/>
    </source>
</evidence>
<keyword evidence="11" id="KW-0539">Nucleus</keyword>
<dbReference type="InterPro" id="IPR011009">
    <property type="entry name" value="Kinase-like_dom_sf"/>
</dbReference>
<feature type="compositionally biased region" description="Basic and acidic residues" evidence="16">
    <location>
        <begin position="1546"/>
        <end position="1565"/>
    </location>
</feature>
<dbReference type="GO" id="GO:0042393">
    <property type="term" value="F:histone binding"/>
    <property type="evidence" value="ECO:0000318"/>
    <property type="project" value="GO_Central"/>
</dbReference>
<keyword evidence="18" id="KW-1185">Reference proteome</keyword>
<evidence type="ECO:0000256" key="8">
    <source>
        <dbReference type="ARBA" id="ARBA00023015"/>
    </source>
</evidence>
<feature type="compositionally biased region" description="Acidic residues" evidence="16">
    <location>
        <begin position="213"/>
        <end position="231"/>
    </location>
</feature>
<dbReference type="InterPro" id="IPR001650">
    <property type="entry name" value="Helicase_C-like"/>
</dbReference>
<evidence type="ECO:0000256" key="11">
    <source>
        <dbReference type="ARBA" id="ARBA00023242"/>
    </source>
</evidence>
<evidence type="ECO:0000256" key="10">
    <source>
        <dbReference type="ARBA" id="ARBA00023163"/>
    </source>
</evidence>
<feature type="coiled-coil region" evidence="15">
    <location>
        <begin position="1136"/>
        <end position="1163"/>
    </location>
</feature>
<evidence type="ECO:0000256" key="4">
    <source>
        <dbReference type="ARBA" id="ARBA00022737"/>
    </source>
</evidence>
<feature type="compositionally biased region" description="Basic residues" evidence="16">
    <location>
        <begin position="1491"/>
        <end position="1500"/>
    </location>
</feature>
<dbReference type="Proteomes" id="UP000005239">
    <property type="component" value="Unassembled WGS sequence"/>
</dbReference>
<feature type="compositionally biased region" description="Basic and acidic residues" evidence="16">
    <location>
        <begin position="111"/>
        <end position="139"/>
    </location>
</feature>
<dbReference type="GO" id="GO:0034728">
    <property type="term" value="P:nucleosome organization"/>
    <property type="evidence" value="ECO:0000318"/>
    <property type="project" value="GO_Central"/>
</dbReference>
<feature type="compositionally biased region" description="Basic and acidic residues" evidence="16">
    <location>
        <begin position="50"/>
        <end position="59"/>
    </location>
</feature>
<feature type="compositionally biased region" description="Basic and acidic residues" evidence="16">
    <location>
        <begin position="1299"/>
        <end position="1351"/>
    </location>
</feature>
<reference evidence="18" key="1">
    <citation type="journal article" date="2008" name="Nat. Genet.">
        <title>The Pristionchus pacificus genome provides a unique perspective on nematode lifestyle and parasitism.</title>
        <authorList>
            <person name="Dieterich C."/>
            <person name="Clifton S.W."/>
            <person name="Schuster L.N."/>
            <person name="Chinwalla A."/>
            <person name="Delehaunty K."/>
            <person name="Dinkelacker I."/>
            <person name="Fulton L."/>
            <person name="Fulton R."/>
            <person name="Godfrey J."/>
            <person name="Minx P."/>
            <person name="Mitreva M."/>
            <person name="Roeseler W."/>
            <person name="Tian H."/>
            <person name="Witte H."/>
            <person name="Yang S.P."/>
            <person name="Wilson R.K."/>
            <person name="Sommer R.J."/>
        </authorList>
    </citation>
    <scope>NUCLEOTIDE SEQUENCE [LARGE SCALE GENOMIC DNA]</scope>
    <source>
        <strain evidence="18">PS312</strain>
    </source>
</reference>
<dbReference type="InterPro" id="IPR049730">
    <property type="entry name" value="SNF2/RAD54-like_C"/>
</dbReference>
<dbReference type="SUPFAM" id="SSF52540">
    <property type="entry name" value="P-loop containing nucleoside triphosphate hydrolases"/>
    <property type="match status" value="2"/>
</dbReference>
<accession>A0A2A6C9S4</accession>
<comment type="subcellular location">
    <subcellularLocation>
        <location evidence="1">Nucleus</location>
    </subcellularLocation>
</comment>
<feature type="compositionally biased region" description="Basic and acidic residues" evidence="16">
    <location>
        <begin position="1023"/>
        <end position="1047"/>
    </location>
</feature>
<dbReference type="PROSITE" id="PS50011">
    <property type="entry name" value="PROTEIN_KINASE_DOM"/>
    <property type="match status" value="1"/>
</dbReference>
<dbReference type="SMART" id="SM01176">
    <property type="entry name" value="DUF4208"/>
    <property type="match status" value="1"/>
</dbReference>
<evidence type="ECO:0000256" key="3">
    <source>
        <dbReference type="ARBA" id="ARBA00008171"/>
    </source>
</evidence>
<dbReference type="Gene3D" id="3.40.50.10810">
    <property type="entry name" value="Tandem AAA-ATPase domain"/>
    <property type="match status" value="1"/>
</dbReference>